<dbReference type="EMBL" id="FWXH01000012">
    <property type="protein sequence ID" value="SMC26380.1"/>
    <property type="molecule type" value="Genomic_DNA"/>
</dbReference>
<accession>A0A1W1XQW5</accession>
<dbReference type="STRING" id="1121291.SAMN02745134_02806"/>
<sequence>MINIDNFTRQHKDIVEELNHIEEIVSKEDYQNNLNEFVSHINVLAGKLKIHLNFEDKFLYPNLVNGEDIKIKDMANSYITDMGNIADAFTNYKNEFNTKTKINQGLDTFLSQTKTIVNKIKKRISKEETELYRLIVEKGI</sequence>
<evidence type="ECO:0000313" key="2">
    <source>
        <dbReference type="EMBL" id="SMC26380.1"/>
    </source>
</evidence>
<evidence type="ECO:0000313" key="3">
    <source>
        <dbReference type="Proteomes" id="UP000192468"/>
    </source>
</evidence>
<name>A0A1W1XQW5_9CLOT</name>
<reference evidence="2 3" key="1">
    <citation type="submission" date="2017-04" db="EMBL/GenBank/DDBJ databases">
        <authorList>
            <person name="Afonso C.L."/>
            <person name="Miller P.J."/>
            <person name="Scott M.A."/>
            <person name="Spackman E."/>
            <person name="Goraichik I."/>
            <person name="Dimitrov K.M."/>
            <person name="Suarez D.L."/>
            <person name="Swayne D.E."/>
        </authorList>
    </citation>
    <scope>NUCLEOTIDE SEQUENCE [LARGE SCALE GENOMIC DNA]</scope>
    <source>
        <strain evidence="2 3">DSM 12555</strain>
    </source>
</reference>
<feature type="domain" description="Hemerythrin-like" evidence="1">
    <location>
        <begin position="4"/>
        <end position="134"/>
    </location>
</feature>
<dbReference type="Proteomes" id="UP000192468">
    <property type="component" value="Unassembled WGS sequence"/>
</dbReference>
<dbReference type="InterPro" id="IPR012312">
    <property type="entry name" value="Hemerythrin-like"/>
</dbReference>
<organism evidence="2 3">
    <name type="scientific">Clostridium acidisoli DSM 12555</name>
    <dbReference type="NCBI Taxonomy" id="1121291"/>
    <lineage>
        <taxon>Bacteria</taxon>
        <taxon>Bacillati</taxon>
        <taxon>Bacillota</taxon>
        <taxon>Clostridia</taxon>
        <taxon>Eubacteriales</taxon>
        <taxon>Clostridiaceae</taxon>
        <taxon>Clostridium</taxon>
    </lineage>
</organism>
<dbReference type="RefSeq" id="WP_242950564.1">
    <property type="nucleotide sequence ID" value="NZ_FWXH01000012.1"/>
</dbReference>
<proteinExistence type="predicted"/>
<dbReference type="Pfam" id="PF01814">
    <property type="entry name" value="Hemerythrin"/>
    <property type="match status" value="1"/>
</dbReference>
<keyword evidence="3" id="KW-1185">Reference proteome</keyword>
<protein>
    <submittedName>
        <fullName evidence="2">Hemerythrin HHE cation binding domain-containing protein</fullName>
    </submittedName>
</protein>
<dbReference type="AlphaFoldDB" id="A0A1W1XQW5"/>
<gene>
    <name evidence="2" type="ORF">SAMN02745134_02806</name>
</gene>
<evidence type="ECO:0000259" key="1">
    <source>
        <dbReference type="Pfam" id="PF01814"/>
    </source>
</evidence>
<dbReference type="Gene3D" id="1.20.120.520">
    <property type="entry name" value="nmb1532 protein domain like"/>
    <property type="match status" value="1"/>
</dbReference>